<feature type="region of interest" description="Disordered" evidence="1">
    <location>
        <begin position="1"/>
        <end position="97"/>
    </location>
</feature>
<organism evidence="2 3">
    <name type="scientific">Colletotrichum chrysophilum</name>
    <dbReference type="NCBI Taxonomy" id="1836956"/>
    <lineage>
        <taxon>Eukaryota</taxon>
        <taxon>Fungi</taxon>
        <taxon>Dikarya</taxon>
        <taxon>Ascomycota</taxon>
        <taxon>Pezizomycotina</taxon>
        <taxon>Sordariomycetes</taxon>
        <taxon>Hypocreomycetidae</taxon>
        <taxon>Glomerellales</taxon>
        <taxon>Glomerellaceae</taxon>
        <taxon>Colletotrichum</taxon>
        <taxon>Colletotrichum gloeosporioides species complex</taxon>
    </lineage>
</organism>
<accession>A0AAD9ED15</accession>
<proteinExistence type="predicted"/>
<keyword evidence="3" id="KW-1185">Reference proteome</keyword>
<name>A0AAD9ED15_9PEZI</name>
<feature type="compositionally biased region" description="Basic and acidic residues" evidence="1">
    <location>
        <begin position="68"/>
        <end position="88"/>
    </location>
</feature>
<dbReference type="Proteomes" id="UP001243330">
    <property type="component" value="Unassembled WGS sequence"/>
</dbReference>
<evidence type="ECO:0000313" key="3">
    <source>
        <dbReference type="Proteomes" id="UP001243330"/>
    </source>
</evidence>
<protein>
    <submittedName>
        <fullName evidence="2">Uncharacterized protein</fullName>
    </submittedName>
</protein>
<feature type="compositionally biased region" description="Gly residues" evidence="1">
    <location>
        <begin position="1"/>
        <end position="16"/>
    </location>
</feature>
<gene>
    <name evidence="2" type="ORF">CCHR01_13571</name>
</gene>
<dbReference type="AlphaFoldDB" id="A0AAD9ED15"/>
<evidence type="ECO:0000256" key="1">
    <source>
        <dbReference type="SAM" id="MobiDB-lite"/>
    </source>
</evidence>
<dbReference type="EMBL" id="JAQOWY010000340">
    <property type="protein sequence ID" value="KAK1843783.1"/>
    <property type="molecule type" value="Genomic_DNA"/>
</dbReference>
<sequence length="172" mass="17927">MERAGAGSGSGSGSGSGTVAVHSQSLERALGRAPESGTRTLTAADAGLVTENDGDLGGSRCQPPIRAFNDHALSHGELTRLGASEKTKTRPPPLDSSDVVSLAVIRHVSSAQRRGEYVPHGTGAYPRLLTARARPPLCPYQLAGRDSQLRWSIRRGGNNLSLSSSTKEIGSD</sequence>
<evidence type="ECO:0000313" key="2">
    <source>
        <dbReference type="EMBL" id="KAK1843783.1"/>
    </source>
</evidence>
<reference evidence="2" key="1">
    <citation type="submission" date="2023-01" db="EMBL/GenBank/DDBJ databases">
        <title>Colletotrichum chrysophilum M932 genome sequence.</title>
        <authorList>
            <person name="Baroncelli R."/>
        </authorList>
    </citation>
    <scope>NUCLEOTIDE SEQUENCE</scope>
    <source>
        <strain evidence="2">M932</strain>
    </source>
</reference>
<comment type="caution">
    <text evidence="2">The sequence shown here is derived from an EMBL/GenBank/DDBJ whole genome shotgun (WGS) entry which is preliminary data.</text>
</comment>